<keyword evidence="3" id="KW-1185">Reference proteome</keyword>
<organism evidence="2 3">
    <name type="scientific">Aegilops tauschii subsp. strangulata</name>
    <name type="common">Goatgrass</name>
    <dbReference type="NCBI Taxonomy" id="200361"/>
    <lineage>
        <taxon>Eukaryota</taxon>
        <taxon>Viridiplantae</taxon>
        <taxon>Streptophyta</taxon>
        <taxon>Embryophyta</taxon>
        <taxon>Tracheophyta</taxon>
        <taxon>Spermatophyta</taxon>
        <taxon>Magnoliopsida</taxon>
        <taxon>Liliopsida</taxon>
        <taxon>Poales</taxon>
        <taxon>Poaceae</taxon>
        <taxon>BOP clade</taxon>
        <taxon>Pooideae</taxon>
        <taxon>Triticodae</taxon>
        <taxon>Triticeae</taxon>
        <taxon>Triticinae</taxon>
        <taxon>Aegilops</taxon>
    </lineage>
</organism>
<sequence length="220" mass="24603">MADNAELWRPLNCLVEAANRTKSFRSSLQGSGVKREQLNGSPSSTNGIQTNPKEHPKRPKTEDDKKDAPVSPVTLKRKLKGTGRRRSGLRAPADGDPDGALTQNEKRFNCIWFSLVASLEQKGDSPLPQIPSHYLRIKDANIPASSIQKYLVQKLSLPSESEVRVTSVSYMMYKLLFYAQLDCFSINDWDLKYKFLFSSGCSRVTSFLLSVLQYGSLLAI</sequence>
<dbReference type="GO" id="GO:0004842">
    <property type="term" value="F:ubiquitin-protein transferase activity"/>
    <property type="evidence" value="ECO:0007669"/>
    <property type="project" value="InterPro"/>
</dbReference>
<feature type="compositionally biased region" description="Basic and acidic residues" evidence="1">
    <location>
        <begin position="59"/>
        <end position="68"/>
    </location>
</feature>
<dbReference type="AlphaFoldDB" id="A0A453LRL9"/>
<evidence type="ECO:0000313" key="3">
    <source>
        <dbReference type="Proteomes" id="UP000015105"/>
    </source>
</evidence>
<feature type="compositionally biased region" description="Basic residues" evidence="1">
    <location>
        <begin position="75"/>
        <end position="88"/>
    </location>
</feature>
<feature type="compositionally biased region" description="Polar residues" evidence="1">
    <location>
        <begin position="38"/>
        <end position="51"/>
    </location>
</feature>
<accession>A0A453LRL9</accession>
<name>A0A453LRL9_AEGTS</name>
<dbReference type="PANTHER" id="PTHR46293:SF1">
    <property type="entry name" value="OS03G0632800 PROTEIN"/>
    <property type="match status" value="1"/>
</dbReference>
<reference evidence="3" key="2">
    <citation type="journal article" date="2017" name="Nat. Plants">
        <title>The Aegilops tauschii genome reveals multiple impacts of transposons.</title>
        <authorList>
            <person name="Zhao G."/>
            <person name="Zou C."/>
            <person name="Li K."/>
            <person name="Wang K."/>
            <person name="Li T."/>
            <person name="Gao L."/>
            <person name="Zhang X."/>
            <person name="Wang H."/>
            <person name="Yang Z."/>
            <person name="Liu X."/>
            <person name="Jiang W."/>
            <person name="Mao L."/>
            <person name="Kong X."/>
            <person name="Jiao Y."/>
            <person name="Jia J."/>
        </authorList>
    </citation>
    <scope>NUCLEOTIDE SEQUENCE [LARGE SCALE GENOMIC DNA]</scope>
    <source>
        <strain evidence="3">cv. AL8/78</strain>
    </source>
</reference>
<dbReference type="EnsemblPlants" id="AET5Gv20884400.5">
    <property type="protein sequence ID" value="AET5Gv20884400.5"/>
    <property type="gene ID" value="AET5Gv20884400"/>
</dbReference>
<proteinExistence type="predicted"/>
<evidence type="ECO:0000256" key="1">
    <source>
        <dbReference type="SAM" id="MobiDB-lite"/>
    </source>
</evidence>
<protein>
    <submittedName>
        <fullName evidence="2">Uncharacterized protein</fullName>
    </submittedName>
</protein>
<dbReference type="Gramene" id="AET5Gv20884400.5">
    <property type="protein sequence ID" value="AET5Gv20884400.5"/>
    <property type="gene ID" value="AET5Gv20884400"/>
</dbReference>
<reference evidence="2" key="3">
    <citation type="journal article" date="2017" name="Nature">
        <title>Genome sequence of the progenitor of the wheat D genome Aegilops tauschii.</title>
        <authorList>
            <person name="Luo M.C."/>
            <person name="Gu Y.Q."/>
            <person name="Puiu D."/>
            <person name="Wang H."/>
            <person name="Twardziok S.O."/>
            <person name="Deal K.R."/>
            <person name="Huo N."/>
            <person name="Zhu T."/>
            <person name="Wang L."/>
            <person name="Wang Y."/>
            <person name="McGuire P.E."/>
            <person name="Liu S."/>
            <person name="Long H."/>
            <person name="Ramasamy R.K."/>
            <person name="Rodriguez J.C."/>
            <person name="Van S.L."/>
            <person name="Yuan L."/>
            <person name="Wang Z."/>
            <person name="Xia Z."/>
            <person name="Xiao L."/>
            <person name="Anderson O.D."/>
            <person name="Ouyang S."/>
            <person name="Liang Y."/>
            <person name="Zimin A.V."/>
            <person name="Pertea G."/>
            <person name="Qi P."/>
            <person name="Bennetzen J.L."/>
            <person name="Dai X."/>
            <person name="Dawson M.W."/>
            <person name="Muller H.G."/>
            <person name="Kugler K."/>
            <person name="Rivarola-Duarte L."/>
            <person name="Spannagl M."/>
            <person name="Mayer K.F.X."/>
            <person name="Lu F.H."/>
            <person name="Bevan M.W."/>
            <person name="Leroy P."/>
            <person name="Li P."/>
            <person name="You F.M."/>
            <person name="Sun Q."/>
            <person name="Liu Z."/>
            <person name="Lyons E."/>
            <person name="Wicker T."/>
            <person name="Salzberg S.L."/>
            <person name="Devos K.M."/>
            <person name="Dvorak J."/>
        </authorList>
    </citation>
    <scope>NUCLEOTIDE SEQUENCE [LARGE SCALE GENOMIC DNA]</scope>
    <source>
        <strain evidence="2">cv. AL8/78</strain>
    </source>
</reference>
<dbReference type="PANTHER" id="PTHR46293">
    <property type="entry name" value="E3 UBIQUITIN PROTEIN LIGASE DRIP1"/>
    <property type="match status" value="1"/>
</dbReference>
<dbReference type="Proteomes" id="UP000015105">
    <property type="component" value="Chromosome 5D"/>
</dbReference>
<feature type="region of interest" description="Disordered" evidence="1">
    <location>
        <begin position="24"/>
        <end position="101"/>
    </location>
</feature>
<reference evidence="3" key="1">
    <citation type="journal article" date="2014" name="Science">
        <title>Ancient hybridizations among the ancestral genomes of bread wheat.</title>
        <authorList>
            <consortium name="International Wheat Genome Sequencing Consortium,"/>
            <person name="Marcussen T."/>
            <person name="Sandve S.R."/>
            <person name="Heier L."/>
            <person name="Spannagl M."/>
            <person name="Pfeifer M."/>
            <person name="Jakobsen K.S."/>
            <person name="Wulff B.B."/>
            <person name="Steuernagel B."/>
            <person name="Mayer K.F."/>
            <person name="Olsen O.A."/>
        </authorList>
    </citation>
    <scope>NUCLEOTIDE SEQUENCE [LARGE SCALE GENOMIC DNA]</scope>
    <source>
        <strain evidence="3">cv. AL8/78</strain>
    </source>
</reference>
<reference evidence="2" key="5">
    <citation type="journal article" date="2021" name="G3 (Bethesda)">
        <title>Aegilops tauschii genome assembly Aet v5.0 features greater sequence contiguity and improved annotation.</title>
        <authorList>
            <person name="Wang L."/>
            <person name="Zhu T."/>
            <person name="Rodriguez J.C."/>
            <person name="Deal K.R."/>
            <person name="Dubcovsky J."/>
            <person name="McGuire P.E."/>
            <person name="Lux T."/>
            <person name="Spannagl M."/>
            <person name="Mayer K.F.X."/>
            <person name="Baldrich P."/>
            <person name="Meyers B.C."/>
            <person name="Huo N."/>
            <person name="Gu Y.Q."/>
            <person name="Zhou H."/>
            <person name="Devos K.M."/>
            <person name="Bennetzen J.L."/>
            <person name="Unver T."/>
            <person name="Budak H."/>
            <person name="Gulick P.J."/>
            <person name="Galiba G."/>
            <person name="Kalapos B."/>
            <person name="Nelson D.R."/>
            <person name="Li P."/>
            <person name="You F.M."/>
            <person name="Luo M.C."/>
            <person name="Dvorak J."/>
        </authorList>
    </citation>
    <scope>NUCLEOTIDE SEQUENCE [LARGE SCALE GENOMIC DNA]</scope>
    <source>
        <strain evidence="2">cv. AL8/78</strain>
    </source>
</reference>
<dbReference type="InterPro" id="IPR044807">
    <property type="entry name" value="DRIP1-like"/>
</dbReference>
<evidence type="ECO:0000313" key="2">
    <source>
        <dbReference type="EnsemblPlants" id="AET5Gv20884400.5"/>
    </source>
</evidence>
<reference evidence="2" key="4">
    <citation type="submission" date="2019-03" db="UniProtKB">
        <authorList>
            <consortium name="EnsemblPlants"/>
        </authorList>
    </citation>
    <scope>IDENTIFICATION</scope>
</reference>